<keyword evidence="1" id="KW-1133">Transmembrane helix</keyword>
<keyword evidence="1" id="KW-0812">Transmembrane</keyword>
<dbReference type="AlphaFoldDB" id="A0A317PEJ3"/>
<sequence length="107" mass="11231">MDDGNFWMTVMDKGGSGHQPSGFGAVRVALLFGTAAIALAVILTPILAERTTAHVAFLPGDYDSITTGSIPAKTGPRRSYTIRKSVLQITPEAVCIIDRAGHSVGDC</sequence>
<proteinExistence type="predicted"/>
<organism evidence="2 3">
    <name type="scientific">Hoeflea marina</name>
    <dbReference type="NCBI Taxonomy" id="274592"/>
    <lineage>
        <taxon>Bacteria</taxon>
        <taxon>Pseudomonadati</taxon>
        <taxon>Pseudomonadota</taxon>
        <taxon>Alphaproteobacteria</taxon>
        <taxon>Hyphomicrobiales</taxon>
        <taxon>Rhizobiaceae</taxon>
        <taxon>Hoeflea</taxon>
    </lineage>
</organism>
<reference evidence="2 3" key="1">
    <citation type="submission" date="2018-05" db="EMBL/GenBank/DDBJ databases">
        <title>Genomic Encyclopedia of Type Strains, Phase IV (KMG-IV): sequencing the most valuable type-strain genomes for metagenomic binning, comparative biology and taxonomic classification.</title>
        <authorList>
            <person name="Goeker M."/>
        </authorList>
    </citation>
    <scope>NUCLEOTIDE SEQUENCE [LARGE SCALE GENOMIC DNA]</scope>
    <source>
        <strain evidence="2 3">DSM 16791</strain>
    </source>
</reference>
<name>A0A317PEJ3_9HYPH</name>
<evidence type="ECO:0000313" key="3">
    <source>
        <dbReference type="Proteomes" id="UP000246352"/>
    </source>
</evidence>
<dbReference type="EMBL" id="QGTR01000005">
    <property type="protein sequence ID" value="PWV98040.1"/>
    <property type="molecule type" value="Genomic_DNA"/>
</dbReference>
<evidence type="ECO:0000313" key="2">
    <source>
        <dbReference type="EMBL" id="PWV98040.1"/>
    </source>
</evidence>
<evidence type="ECO:0000256" key="1">
    <source>
        <dbReference type="SAM" id="Phobius"/>
    </source>
</evidence>
<dbReference type="Proteomes" id="UP000246352">
    <property type="component" value="Unassembled WGS sequence"/>
</dbReference>
<gene>
    <name evidence="2" type="ORF">DFR52_10517</name>
</gene>
<feature type="transmembrane region" description="Helical" evidence="1">
    <location>
        <begin position="28"/>
        <end position="48"/>
    </location>
</feature>
<comment type="caution">
    <text evidence="2">The sequence shown here is derived from an EMBL/GenBank/DDBJ whole genome shotgun (WGS) entry which is preliminary data.</text>
</comment>
<accession>A0A317PEJ3</accession>
<keyword evidence="1" id="KW-0472">Membrane</keyword>
<protein>
    <submittedName>
        <fullName evidence="2">Uncharacterized protein</fullName>
    </submittedName>
</protein>
<dbReference type="RefSeq" id="WP_110033470.1">
    <property type="nucleotide sequence ID" value="NZ_QGTR01000005.1"/>
</dbReference>
<keyword evidence="3" id="KW-1185">Reference proteome</keyword>
<dbReference type="OrthoDB" id="8447782at2"/>